<sequence length="138" mass="16423">MNILKYVTFFISCSAFFLILVFIIFYMLNSSKFRELTEIYIREGYSIPQIIYMSSFSGIFGSIIFSCFFYQLITKRKLPLSYSFIENSIPNEAFISDKANSFTKRFSWKISTFIKVYYYIFMLFMVVFITGIDKLILH</sequence>
<keyword evidence="3" id="KW-1185">Reference proteome</keyword>
<dbReference type="AlphaFoldDB" id="A0A0F7LTI2"/>
<keyword evidence="1" id="KW-0472">Membrane</keyword>
<reference evidence="2 3" key="1">
    <citation type="journal article" date="2015" name="J. Biotechnol.">
        <title>Complete genome sequence of Photorhabdus temperata subsp. thracensis 39-8(T), an entomopathogenic bacterium for the improved commercial bioinsecticide.</title>
        <authorList>
            <person name="Kwak Y."/>
            <person name="Shin J.H."/>
        </authorList>
    </citation>
    <scope>NUCLEOTIDE SEQUENCE [LARGE SCALE GENOMIC DNA]</scope>
    <source>
        <strain evidence="2 3">DSM 15199</strain>
    </source>
</reference>
<accession>A0A0F7LTI2</accession>
<feature type="transmembrane region" description="Helical" evidence="1">
    <location>
        <begin position="116"/>
        <end position="137"/>
    </location>
</feature>
<dbReference type="STRING" id="230089.VY86_18685"/>
<dbReference type="PATRIC" id="fig|230089.6.peg.4212"/>
<dbReference type="KEGG" id="ptt:VY86_18685"/>
<dbReference type="EMBL" id="CP011104">
    <property type="protein sequence ID" value="AKH65067.1"/>
    <property type="molecule type" value="Genomic_DNA"/>
</dbReference>
<name>A0A0F7LTI2_9GAMM</name>
<evidence type="ECO:0000313" key="2">
    <source>
        <dbReference type="EMBL" id="AKH65067.1"/>
    </source>
</evidence>
<proteinExistence type="predicted"/>
<organism evidence="2 3">
    <name type="scientific">Photorhabdus thracensis</name>
    <dbReference type="NCBI Taxonomy" id="230089"/>
    <lineage>
        <taxon>Bacteria</taxon>
        <taxon>Pseudomonadati</taxon>
        <taxon>Pseudomonadota</taxon>
        <taxon>Gammaproteobacteria</taxon>
        <taxon>Enterobacterales</taxon>
        <taxon>Morganellaceae</taxon>
        <taxon>Photorhabdus</taxon>
    </lineage>
</organism>
<feature type="transmembrane region" description="Helical" evidence="1">
    <location>
        <begin position="50"/>
        <end position="73"/>
    </location>
</feature>
<evidence type="ECO:0000313" key="3">
    <source>
        <dbReference type="Proteomes" id="UP000034866"/>
    </source>
</evidence>
<dbReference type="Proteomes" id="UP000034866">
    <property type="component" value="Chromosome"/>
</dbReference>
<protein>
    <submittedName>
        <fullName evidence="2">Uncharacterized protein</fullName>
    </submittedName>
</protein>
<evidence type="ECO:0000256" key="1">
    <source>
        <dbReference type="SAM" id="Phobius"/>
    </source>
</evidence>
<gene>
    <name evidence="2" type="ORF">VY86_18685</name>
</gene>
<feature type="transmembrane region" description="Helical" evidence="1">
    <location>
        <begin position="6"/>
        <end position="29"/>
    </location>
</feature>
<reference evidence="3" key="2">
    <citation type="submission" date="2015-03" db="EMBL/GenBank/DDBJ databases">
        <title>Genome sequence of Azospirillum thiophilum strain DSM 21654T.</title>
        <authorList>
            <person name="Kwak Y."/>
            <person name="Shin J.-H."/>
        </authorList>
    </citation>
    <scope>NUCLEOTIDE SEQUENCE [LARGE SCALE GENOMIC DNA]</scope>
    <source>
        <strain evidence="3">DSM 15199</strain>
    </source>
</reference>
<keyword evidence="1" id="KW-1133">Transmembrane helix</keyword>
<keyword evidence="1" id="KW-0812">Transmembrane</keyword>